<gene>
    <name evidence="6" type="ORF">ZYGR_0P00430</name>
</gene>
<feature type="transmembrane region" description="Helical" evidence="5">
    <location>
        <begin position="153"/>
        <end position="173"/>
    </location>
</feature>
<dbReference type="GO" id="GO:0035838">
    <property type="term" value="C:growing cell tip"/>
    <property type="evidence" value="ECO:0007669"/>
    <property type="project" value="TreeGrafter"/>
</dbReference>
<evidence type="ECO:0008006" key="8">
    <source>
        <dbReference type="Google" id="ProtNLM"/>
    </source>
</evidence>
<dbReference type="InterPro" id="IPR051380">
    <property type="entry name" value="pH-response_reg_palI/RIM9"/>
</dbReference>
<dbReference type="PANTHER" id="PTHR28013">
    <property type="entry name" value="PROTEIN DCV1-RELATED"/>
    <property type="match status" value="1"/>
</dbReference>
<evidence type="ECO:0000313" key="6">
    <source>
        <dbReference type="EMBL" id="GAV49400.1"/>
    </source>
</evidence>
<sequence>MKLAVKFCLALLTVSLIFQLFAIISTPLSSIPLSTSPGFEYGVFGYCNTNIHKCSSRKIGYSLEFAPHPMPPNKVPTLPSGLKYSVTKLLVVHPLSFAITLTLYVLIFLMSHQQLANSPMFLLSIALFSLPTFLICLLSFLVDLLVFSSDLCWPGWLMLPATIVIAVCCSLLWNLRSTVSIKNYETLQSSRANTIETYSMHDWRDRTRIPSIIRSDDHSKPLLEPELTYTSTID</sequence>
<evidence type="ECO:0000256" key="1">
    <source>
        <dbReference type="ARBA" id="ARBA00004141"/>
    </source>
</evidence>
<keyword evidence="4 5" id="KW-0472">Membrane</keyword>
<comment type="subcellular location">
    <subcellularLocation>
        <location evidence="1">Membrane</location>
        <topology evidence="1">Multi-pass membrane protein</topology>
    </subcellularLocation>
</comment>
<dbReference type="GO" id="GO:0032153">
    <property type="term" value="C:cell division site"/>
    <property type="evidence" value="ECO:0007669"/>
    <property type="project" value="TreeGrafter"/>
</dbReference>
<dbReference type="AlphaFoldDB" id="A0A1Q3A154"/>
<protein>
    <recommendedName>
        <fullName evidence="8">PH-response regulator protein palI/RIM9</fullName>
    </recommendedName>
</protein>
<dbReference type="InterPro" id="IPR009571">
    <property type="entry name" value="SUR7/Rim9-like_fungi"/>
</dbReference>
<reference evidence="6 7" key="1">
    <citation type="submission" date="2016-08" db="EMBL/GenBank/DDBJ databases">
        <title>Draft genome sequence of allopolyploid Zygosaccharomyces rouxii.</title>
        <authorList>
            <person name="Watanabe J."/>
            <person name="Uehara K."/>
            <person name="Mogi Y."/>
            <person name="Tsukioka Y."/>
        </authorList>
    </citation>
    <scope>NUCLEOTIDE SEQUENCE [LARGE SCALE GENOMIC DNA]</scope>
    <source>
        <strain evidence="6 7">NBRC 110957</strain>
    </source>
</reference>
<evidence type="ECO:0000256" key="3">
    <source>
        <dbReference type="ARBA" id="ARBA00022989"/>
    </source>
</evidence>
<dbReference type="GO" id="GO:0005886">
    <property type="term" value="C:plasma membrane"/>
    <property type="evidence" value="ECO:0007669"/>
    <property type="project" value="InterPro"/>
</dbReference>
<comment type="caution">
    <text evidence="6">The sequence shown here is derived from an EMBL/GenBank/DDBJ whole genome shotgun (WGS) entry which is preliminary data.</text>
</comment>
<dbReference type="Pfam" id="PF06687">
    <property type="entry name" value="SUR7"/>
    <property type="match status" value="1"/>
</dbReference>
<dbReference type="EMBL" id="BDGX01000016">
    <property type="protein sequence ID" value="GAV49400.1"/>
    <property type="molecule type" value="Genomic_DNA"/>
</dbReference>
<accession>A0A1Q3A154</accession>
<evidence type="ECO:0000256" key="4">
    <source>
        <dbReference type="ARBA" id="ARBA00023136"/>
    </source>
</evidence>
<dbReference type="Proteomes" id="UP000187013">
    <property type="component" value="Unassembled WGS sequence"/>
</dbReference>
<dbReference type="PANTHER" id="PTHR28013:SF3">
    <property type="entry name" value="PROTEIN DCV1-RELATED"/>
    <property type="match status" value="1"/>
</dbReference>
<dbReference type="OrthoDB" id="2354757at2759"/>
<feature type="transmembrane region" description="Helical" evidence="5">
    <location>
        <begin position="89"/>
        <end position="109"/>
    </location>
</feature>
<keyword evidence="3 5" id="KW-1133">Transmembrane helix</keyword>
<feature type="transmembrane region" description="Helical" evidence="5">
    <location>
        <begin position="121"/>
        <end position="147"/>
    </location>
</feature>
<proteinExistence type="predicted"/>
<organism evidence="6 7">
    <name type="scientific">Zygosaccharomyces rouxii</name>
    <dbReference type="NCBI Taxonomy" id="4956"/>
    <lineage>
        <taxon>Eukaryota</taxon>
        <taxon>Fungi</taxon>
        <taxon>Dikarya</taxon>
        <taxon>Ascomycota</taxon>
        <taxon>Saccharomycotina</taxon>
        <taxon>Saccharomycetes</taxon>
        <taxon>Saccharomycetales</taxon>
        <taxon>Saccharomycetaceae</taxon>
        <taxon>Zygosaccharomyces</taxon>
    </lineage>
</organism>
<evidence type="ECO:0000256" key="2">
    <source>
        <dbReference type="ARBA" id="ARBA00022692"/>
    </source>
</evidence>
<name>A0A1Q3A154_ZYGRO</name>
<keyword evidence="2 5" id="KW-0812">Transmembrane</keyword>
<evidence type="ECO:0000256" key="5">
    <source>
        <dbReference type="SAM" id="Phobius"/>
    </source>
</evidence>
<evidence type="ECO:0000313" key="7">
    <source>
        <dbReference type="Proteomes" id="UP000187013"/>
    </source>
</evidence>
<dbReference type="eggNOG" id="ENOG502S1J0">
    <property type="taxonomic scope" value="Eukaryota"/>
</dbReference>